<dbReference type="SUPFAM" id="SSF51735">
    <property type="entry name" value="NAD(P)-binding Rossmann-fold domains"/>
    <property type="match status" value="1"/>
</dbReference>
<dbReference type="PANTHER" id="PTHR43157">
    <property type="entry name" value="PHOSPHATIDYLINOSITOL-GLYCAN BIOSYNTHESIS CLASS F PROTEIN-RELATED"/>
    <property type="match status" value="1"/>
</dbReference>
<evidence type="ECO:0000256" key="1">
    <source>
        <dbReference type="ARBA" id="ARBA00006484"/>
    </source>
</evidence>
<dbReference type="PANTHER" id="PTHR43157:SF31">
    <property type="entry name" value="PHOSPHATIDYLINOSITOL-GLYCAN BIOSYNTHESIS CLASS F PROTEIN"/>
    <property type="match status" value="1"/>
</dbReference>
<dbReference type="EMBL" id="CAJVPA010000122">
    <property type="protein sequence ID" value="CAG8356615.1"/>
    <property type="molecule type" value="Genomic_DNA"/>
</dbReference>
<dbReference type="AlphaFoldDB" id="A0A9W4NBH5"/>
<dbReference type="Proteomes" id="UP001152646">
    <property type="component" value="Unassembled WGS sequence"/>
</dbReference>
<proteinExistence type="inferred from homology"/>
<evidence type="ECO:0000313" key="4">
    <source>
        <dbReference type="Proteomes" id="UP001152646"/>
    </source>
</evidence>
<dbReference type="PRINTS" id="PR00081">
    <property type="entry name" value="GDHRDH"/>
</dbReference>
<comment type="similarity">
    <text evidence="1">Belongs to the short-chain dehydrogenases/reductases (SDR) family.</text>
</comment>
<dbReference type="Gene3D" id="3.40.50.720">
    <property type="entry name" value="NAD(P)-binding Rossmann-like Domain"/>
    <property type="match status" value="1"/>
</dbReference>
<evidence type="ECO:0000313" key="3">
    <source>
        <dbReference type="EMBL" id="CAG8356615.1"/>
    </source>
</evidence>
<accession>A0A9W4NBH5</accession>
<comment type="caution">
    <text evidence="3">The sequence shown here is derived from an EMBL/GenBank/DDBJ whole genome shotgun (WGS) entry which is preliminary data.</text>
</comment>
<protein>
    <submittedName>
        <fullName evidence="3">Uncharacterized protein</fullName>
    </submittedName>
</protein>
<sequence length="349" mass="38711">MTFPSPYSIYQGLRGVNPTTLTNDNVPATSLVGKWVIITGSNNGVGFETAKSFAAWGANIILACRDPPAWERHPAAAMQEIKDLAEAEGHQSIIEWWSIDMADLQTVEAFAQRWLHSDRALDILCNNAGVAAPPAGHYWTKDGFQFVHQVNFLSHVLLTLRLLPSIARSAQPRIVCTTSCIHHIGELDFEHFNCGSGMIGDPYWNNKLWFQMWVAEMQSRFLKHPEYLHITINGVHPGFVASGIWDVLENDGIIDRALKFLLRYLAIDPKQGSFAIVNAATNPIFGPNPKTQGVGSSEGRGGGKYINRIWEAVPKACCDDPGARAKVWKKLDEELQLQTKGLLVELDLP</sequence>
<gene>
    <name evidence="3" type="ORF">PSALAMII_LOCUS3517</name>
</gene>
<dbReference type="InterPro" id="IPR036291">
    <property type="entry name" value="NAD(P)-bd_dom_sf"/>
</dbReference>
<dbReference type="OrthoDB" id="542013at2759"/>
<organism evidence="3 4">
    <name type="scientific">Penicillium salamii</name>
    <dbReference type="NCBI Taxonomy" id="1612424"/>
    <lineage>
        <taxon>Eukaryota</taxon>
        <taxon>Fungi</taxon>
        <taxon>Dikarya</taxon>
        <taxon>Ascomycota</taxon>
        <taxon>Pezizomycotina</taxon>
        <taxon>Eurotiomycetes</taxon>
        <taxon>Eurotiomycetidae</taxon>
        <taxon>Eurotiales</taxon>
        <taxon>Aspergillaceae</taxon>
        <taxon>Penicillium</taxon>
    </lineage>
</organism>
<evidence type="ECO:0000256" key="2">
    <source>
        <dbReference type="ARBA" id="ARBA00023002"/>
    </source>
</evidence>
<dbReference type="GO" id="GO:0016491">
    <property type="term" value="F:oxidoreductase activity"/>
    <property type="evidence" value="ECO:0007669"/>
    <property type="project" value="UniProtKB-KW"/>
</dbReference>
<name>A0A9W4NBH5_9EURO</name>
<dbReference type="InterPro" id="IPR002347">
    <property type="entry name" value="SDR_fam"/>
</dbReference>
<keyword evidence="2" id="KW-0560">Oxidoreductase</keyword>
<reference evidence="3" key="1">
    <citation type="submission" date="2021-07" db="EMBL/GenBank/DDBJ databases">
        <authorList>
            <person name="Branca A.L. A."/>
        </authorList>
    </citation>
    <scope>NUCLEOTIDE SEQUENCE</scope>
</reference>
<dbReference type="Pfam" id="PF00106">
    <property type="entry name" value="adh_short"/>
    <property type="match status" value="1"/>
</dbReference>